<sequence length="145" mass="16278">MVLLSSLYTPSSLPVTSVFLRNLLLLHHLILKSSAVERLLRVVGIKNGCDEVNLYGGNASHRTRARKGSLRSDRARAEARSLRSNRARVEARSLGSDRARAEVRSLRSDRALLKCRYNIRPCILVYPSMLSPEDHSEPISRSPPF</sequence>
<name>A0A8S9J580_BRACR</name>
<gene>
    <name evidence="1" type="ORF">F2Q70_00003643</name>
</gene>
<dbReference type="AlphaFoldDB" id="A0A8S9J580"/>
<accession>A0A8S9J580</accession>
<reference evidence="1" key="1">
    <citation type="submission" date="2019-12" db="EMBL/GenBank/DDBJ databases">
        <title>Genome sequencing and annotation of Brassica cretica.</title>
        <authorList>
            <person name="Studholme D.J."/>
            <person name="Sarris P.F."/>
        </authorList>
    </citation>
    <scope>NUCLEOTIDE SEQUENCE</scope>
    <source>
        <strain evidence="1">PFS-102/07</strain>
        <tissue evidence="1">Leaf</tissue>
    </source>
</reference>
<protein>
    <submittedName>
        <fullName evidence="1">Uncharacterized protein</fullName>
    </submittedName>
</protein>
<dbReference type="EMBL" id="QGKY02001015">
    <property type="protein sequence ID" value="KAF2576642.1"/>
    <property type="molecule type" value="Genomic_DNA"/>
</dbReference>
<evidence type="ECO:0000313" key="1">
    <source>
        <dbReference type="EMBL" id="KAF2576642.1"/>
    </source>
</evidence>
<comment type="caution">
    <text evidence="1">The sequence shown here is derived from an EMBL/GenBank/DDBJ whole genome shotgun (WGS) entry which is preliminary data.</text>
</comment>
<organism evidence="1">
    <name type="scientific">Brassica cretica</name>
    <name type="common">Mustard</name>
    <dbReference type="NCBI Taxonomy" id="69181"/>
    <lineage>
        <taxon>Eukaryota</taxon>
        <taxon>Viridiplantae</taxon>
        <taxon>Streptophyta</taxon>
        <taxon>Embryophyta</taxon>
        <taxon>Tracheophyta</taxon>
        <taxon>Spermatophyta</taxon>
        <taxon>Magnoliopsida</taxon>
        <taxon>eudicotyledons</taxon>
        <taxon>Gunneridae</taxon>
        <taxon>Pentapetalae</taxon>
        <taxon>rosids</taxon>
        <taxon>malvids</taxon>
        <taxon>Brassicales</taxon>
        <taxon>Brassicaceae</taxon>
        <taxon>Brassiceae</taxon>
        <taxon>Brassica</taxon>
    </lineage>
</organism>
<proteinExistence type="predicted"/>